<keyword evidence="4" id="KW-0902">Two-component regulatory system</keyword>
<reference evidence="11 12" key="2">
    <citation type="submission" date="2014-10" db="EMBL/GenBank/DDBJ databases">
        <title>Comparative genomics of the Paenibacillus odorifer group.</title>
        <authorList>
            <person name="Tsai Y.-C."/>
            <person name="Martin N."/>
            <person name="Korlach J."/>
            <person name="Wiedmann M."/>
        </authorList>
    </citation>
    <scope>NUCLEOTIDE SEQUENCE [LARGE SCALE GENOMIC DNA]</scope>
    <source>
        <strain evidence="11 12">DSM 18334</strain>
    </source>
</reference>
<feature type="domain" description="Response regulatory" evidence="10">
    <location>
        <begin position="3"/>
        <end position="121"/>
    </location>
</feature>
<accession>A0A098MAN6</accession>
<dbReference type="eggNOG" id="COG2207">
    <property type="taxonomic scope" value="Bacteria"/>
</dbReference>
<comment type="caution">
    <text evidence="11">The sequence shown here is derived from an EMBL/GenBank/DDBJ whole genome shotgun (WGS) entry which is preliminary data.</text>
</comment>
<dbReference type="InterPro" id="IPR051552">
    <property type="entry name" value="HptR"/>
</dbReference>
<dbReference type="SMART" id="SM00342">
    <property type="entry name" value="HTH_ARAC"/>
    <property type="match status" value="1"/>
</dbReference>
<dbReference type="RefSeq" id="WP_036649720.1">
    <property type="nucleotide sequence ID" value="NZ_JQCR01000002.1"/>
</dbReference>
<dbReference type="eggNOG" id="COG4753">
    <property type="taxonomic scope" value="Bacteria"/>
</dbReference>
<keyword evidence="7" id="KW-0804">Transcription</keyword>
<evidence type="ECO:0000256" key="1">
    <source>
        <dbReference type="ARBA" id="ARBA00004496"/>
    </source>
</evidence>
<evidence type="ECO:0000256" key="8">
    <source>
        <dbReference type="PROSITE-ProRule" id="PRU00169"/>
    </source>
</evidence>
<dbReference type="InterPro" id="IPR020449">
    <property type="entry name" value="Tscrpt_reg_AraC-type_HTH"/>
</dbReference>
<keyword evidence="12" id="KW-1185">Reference proteome</keyword>
<evidence type="ECO:0000313" key="11">
    <source>
        <dbReference type="EMBL" id="KGE19108.1"/>
    </source>
</evidence>
<dbReference type="InterPro" id="IPR018060">
    <property type="entry name" value="HTH_AraC"/>
</dbReference>
<dbReference type="AlphaFoldDB" id="A0A098MAN6"/>
<dbReference type="Pfam" id="PF12833">
    <property type="entry name" value="HTH_18"/>
    <property type="match status" value="1"/>
</dbReference>
<evidence type="ECO:0000259" key="10">
    <source>
        <dbReference type="PROSITE" id="PS50110"/>
    </source>
</evidence>
<dbReference type="CDD" id="cd17536">
    <property type="entry name" value="REC_YesN-like"/>
    <property type="match status" value="1"/>
</dbReference>
<dbReference type="InterPro" id="IPR001789">
    <property type="entry name" value="Sig_transdc_resp-reg_receiver"/>
</dbReference>
<evidence type="ECO:0000256" key="6">
    <source>
        <dbReference type="ARBA" id="ARBA00023125"/>
    </source>
</evidence>
<dbReference type="InterPro" id="IPR011006">
    <property type="entry name" value="CheY-like_superfamily"/>
</dbReference>
<dbReference type="SUPFAM" id="SSF46689">
    <property type="entry name" value="Homeodomain-like"/>
    <property type="match status" value="2"/>
</dbReference>
<dbReference type="Gene3D" id="3.40.50.2300">
    <property type="match status" value="1"/>
</dbReference>
<dbReference type="GO" id="GO:0000160">
    <property type="term" value="P:phosphorelay signal transduction system"/>
    <property type="evidence" value="ECO:0007669"/>
    <property type="project" value="UniProtKB-KW"/>
</dbReference>
<dbReference type="GO" id="GO:0003700">
    <property type="term" value="F:DNA-binding transcription factor activity"/>
    <property type="evidence" value="ECO:0007669"/>
    <property type="project" value="InterPro"/>
</dbReference>
<protein>
    <recommendedName>
        <fullName evidence="13">Chemotaxis protein CheY</fullName>
    </recommendedName>
</protein>
<dbReference type="PANTHER" id="PTHR42713">
    <property type="entry name" value="HISTIDINE KINASE-RELATED"/>
    <property type="match status" value="1"/>
</dbReference>
<dbReference type="STRING" id="268407.PWYN_06925"/>
<dbReference type="PANTHER" id="PTHR42713:SF3">
    <property type="entry name" value="TRANSCRIPTIONAL REGULATORY PROTEIN HPTR"/>
    <property type="match status" value="1"/>
</dbReference>
<dbReference type="OrthoDB" id="342399at2"/>
<feature type="modified residue" description="4-aspartylphosphate" evidence="8">
    <location>
        <position position="55"/>
    </location>
</feature>
<evidence type="ECO:0000256" key="5">
    <source>
        <dbReference type="ARBA" id="ARBA00023015"/>
    </source>
</evidence>
<name>A0A098MAN6_9BACL</name>
<dbReference type="Gene3D" id="1.10.10.60">
    <property type="entry name" value="Homeodomain-like"/>
    <property type="match status" value="2"/>
</dbReference>
<dbReference type="Pfam" id="PF00072">
    <property type="entry name" value="Response_reg"/>
    <property type="match status" value="1"/>
</dbReference>
<dbReference type="PROSITE" id="PS50110">
    <property type="entry name" value="RESPONSE_REGULATORY"/>
    <property type="match status" value="1"/>
</dbReference>
<comment type="subcellular location">
    <subcellularLocation>
        <location evidence="1">Cytoplasm</location>
    </subcellularLocation>
</comment>
<proteinExistence type="predicted"/>
<feature type="domain" description="HTH araC/xylS-type" evidence="9">
    <location>
        <begin position="405"/>
        <end position="503"/>
    </location>
</feature>
<evidence type="ECO:0000259" key="9">
    <source>
        <dbReference type="PROSITE" id="PS01124"/>
    </source>
</evidence>
<evidence type="ECO:0000313" key="12">
    <source>
        <dbReference type="Proteomes" id="UP000029734"/>
    </source>
</evidence>
<keyword evidence="3 8" id="KW-0597">Phosphoprotein</keyword>
<dbReference type="PROSITE" id="PS01124">
    <property type="entry name" value="HTH_ARAC_FAMILY_2"/>
    <property type="match status" value="1"/>
</dbReference>
<gene>
    <name evidence="11" type="ORF">PWYN_06925</name>
</gene>
<evidence type="ECO:0000256" key="4">
    <source>
        <dbReference type="ARBA" id="ARBA00023012"/>
    </source>
</evidence>
<organism evidence="11 12">
    <name type="scientific">Paenibacillus wynnii</name>
    <dbReference type="NCBI Taxonomy" id="268407"/>
    <lineage>
        <taxon>Bacteria</taxon>
        <taxon>Bacillati</taxon>
        <taxon>Bacillota</taxon>
        <taxon>Bacilli</taxon>
        <taxon>Bacillales</taxon>
        <taxon>Paenibacillaceae</taxon>
        <taxon>Paenibacillus</taxon>
    </lineage>
</organism>
<evidence type="ECO:0000256" key="2">
    <source>
        <dbReference type="ARBA" id="ARBA00022490"/>
    </source>
</evidence>
<keyword evidence="5" id="KW-0805">Transcription regulation</keyword>
<dbReference type="SMART" id="SM00448">
    <property type="entry name" value="REC"/>
    <property type="match status" value="1"/>
</dbReference>
<sequence length="509" mass="58304">MMRVMLVDDEPWVLEGLTTMIDWGKYGFEVCGEALSGPDALRLIQELKPDLVLTDIHMPVINGLELITRINELMASPPKFVILSGYDDFKYARIALRQKVNEYLLKPIDDEEIEALLGRLSTVIQDEIALQKMVNRRQSLVVNSLINRFIQGEFDENLEHQAQRLMNLQGEAELLCIVMGANPLDQQLEDYFPRGLACCFQDGTGKTGILVQSASVTQDSLELMVTELRRAIMECSREPALLAISERRIGVQGIRGIYLQSLEVWKQKCNQQKSGIFYYSEIPKTKKNDDLHEEKFKQLLDKVIAHDTERIDSCVKEVFASFADNLLTNEVVQIDVAHLELTLCRLIAEINGEPNRIMNTLQVEVGNLGDQNDYIRLSRYVSRLCTLAAGYLFELKQQNEGNTIFNVIQYVDREFRTKLQLQDLARQFHMNSTYLGQLFRKHAGQSFSEYLNEKRIEEAKSLLKRTQLKISDIAVQVGYPNTDYFIDKFKKIVGVVPSVYKNTSQTKQL</sequence>
<dbReference type="PRINTS" id="PR00032">
    <property type="entry name" value="HTHARAC"/>
</dbReference>
<reference evidence="11 12" key="1">
    <citation type="submission" date="2014-08" db="EMBL/GenBank/DDBJ databases">
        <authorList>
            <person name="den Bakker H.C."/>
        </authorList>
    </citation>
    <scope>NUCLEOTIDE SEQUENCE [LARGE SCALE GENOMIC DNA]</scope>
    <source>
        <strain evidence="11 12">DSM 18334</strain>
    </source>
</reference>
<dbReference type="InterPro" id="IPR009057">
    <property type="entry name" value="Homeodomain-like_sf"/>
</dbReference>
<dbReference type="EMBL" id="JQCR01000002">
    <property type="protein sequence ID" value="KGE19108.1"/>
    <property type="molecule type" value="Genomic_DNA"/>
</dbReference>
<evidence type="ECO:0008006" key="13">
    <source>
        <dbReference type="Google" id="ProtNLM"/>
    </source>
</evidence>
<keyword evidence="6" id="KW-0238">DNA-binding</keyword>
<evidence type="ECO:0000256" key="3">
    <source>
        <dbReference type="ARBA" id="ARBA00022553"/>
    </source>
</evidence>
<keyword evidence="2" id="KW-0963">Cytoplasm</keyword>
<dbReference type="GO" id="GO:0005737">
    <property type="term" value="C:cytoplasm"/>
    <property type="evidence" value="ECO:0007669"/>
    <property type="project" value="UniProtKB-SubCell"/>
</dbReference>
<dbReference type="GO" id="GO:0043565">
    <property type="term" value="F:sequence-specific DNA binding"/>
    <property type="evidence" value="ECO:0007669"/>
    <property type="project" value="InterPro"/>
</dbReference>
<dbReference type="SUPFAM" id="SSF52172">
    <property type="entry name" value="CheY-like"/>
    <property type="match status" value="1"/>
</dbReference>
<evidence type="ECO:0000256" key="7">
    <source>
        <dbReference type="ARBA" id="ARBA00023163"/>
    </source>
</evidence>
<dbReference type="Proteomes" id="UP000029734">
    <property type="component" value="Unassembled WGS sequence"/>
</dbReference>